<keyword evidence="3" id="KW-0560">Oxidoreductase</keyword>
<dbReference type="Gene3D" id="3.40.50.720">
    <property type="entry name" value="NAD(P)-binding Rossmann-like Domain"/>
    <property type="match status" value="1"/>
</dbReference>
<comment type="similarity">
    <text evidence="1 4">Belongs to the short-chain dehydrogenases/reductases (SDR) family.</text>
</comment>
<dbReference type="PANTHER" id="PTHR43008">
    <property type="entry name" value="BENZIL REDUCTASE"/>
    <property type="match status" value="1"/>
</dbReference>
<keyword evidence="2" id="KW-0521">NADP</keyword>
<name>A0ABP0E5E9_9ASCO</name>
<feature type="domain" description="Ketoreductase" evidence="5">
    <location>
        <begin position="3"/>
        <end position="186"/>
    </location>
</feature>
<gene>
    <name evidence="6" type="primary">IRC24</name>
    <name evidence="6" type="ORF">CAAN4_A02454</name>
</gene>
<evidence type="ECO:0000313" key="7">
    <source>
        <dbReference type="Proteomes" id="UP001497600"/>
    </source>
</evidence>
<sequence>MSHVTILTGASRGIGAAIAKYILTANSSTKLVAVARSAGKLEDLVSEYGADRVVAVTGDVTDPETVTKAVSAAIDNFGQLDAVIANAGVLDPVSPVVDAKTDLWANLYAVNLFAVVELIKQSIPELRKTGGKILTVSSAASVMTFDGWAAYGSSKAALNHLVMSVAEEEKGKVSAISIAPGIVDTGMQVDIREKFGANMKPEAIKQFNDLHSEGQLLPASVPAAVYGRLALNGWSDEVNGKYFDYDDEKLA</sequence>
<keyword evidence="7" id="KW-1185">Reference proteome</keyword>
<dbReference type="PRINTS" id="PR00080">
    <property type="entry name" value="SDRFAMILY"/>
</dbReference>
<evidence type="ECO:0000313" key="6">
    <source>
        <dbReference type="EMBL" id="CAK7892333.1"/>
    </source>
</evidence>
<accession>A0ABP0E5E9</accession>
<evidence type="ECO:0000256" key="4">
    <source>
        <dbReference type="RuleBase" id="RU000363"/>
    </source>
</evidence>
<evidence type="ECO:0000256" key="1">
    <source>
        <dbReference type="ARBA" id="ARBA00006484"/>
    </source>
</evidence>
<dbReference type="SMART" id="SM00822">
    <property type="entry name" value="PKS_KR"/>
    <property type="match status" value="1"/>
</dbReference>
<reference evidence="6 7" key="1">
    <citation type="submission" date="2024-01" db="EMBL/GenBank/DDBJ databases">
        <authorList>
            <consortium name="Genoscope - CEA"/>
            <person name="William W."/>
        </authorList>
    </citation>
    <scope>NUCLEOTIDE SEQUENCE [LARGE SCALE GENOMIC DNA]</scope>
    <source>
        <strain evidence="6 7">29B2s-10</strain>
    </source>
</reference>
<organism evidence="6 7">
    <name type="scientific">[Candida] anglica</name>
    <dbReference type="NCBI Taxonomy" id="148631"/>
    <lineage>
        <taxon>Eukaryota</taxon>
        <taxon>Fungi</taxon>
        <taxon>Dikarya</taxon>
        <taxon>Ascomycota</taxon>
        <taxon>Saccharomycotina</taxon>
        <taxon>Pichiomycetes</taxon>
        <taxon>Debaryomycetaceae</taxon>
        <taxon>Kurtzmaniella</taxon>
    </lineage>
</organism>
<evidence type="ECO:0000256" key="2">
    <source>
        <dbReference type="ARBA" id="ARBA00022857"/>
    </source>
</evidence>
<dbReference type="PROSITE" id="PS00061">
    <property type="entry name" value="ADH_SHORT"/>
    <property type="match status" value="1"/>
</dbReference>
<proteinExistence type="inferred from homology"/>
<dbReference type="SUPFAM" id="SSF51735">
    <property type="entry name" value="NAD(P)-binding Rossmann-fold domains"/>
    <property type="match status" value="1"/>
</dbReference>
<evidence type="ECO:0000259" key="5">
    <source>
        <dbReference type="SMART" id="SM00822"/>
    </source>
</evidence>
<dbReference type="InterPro" id="IPR002347">
    <property type="entry name" value="SDR_fam"/>
</dbReference>
<dbReference type="EMBL" id="OZ004253">
    <property type="protein sequence ID" value="CAK7892333.1"/>
    <property type="molecule type" value="Genomic_DNA"/>
</dbReference>
<dbReference type="InterPro" id="IPR036291">
    <property type="entry name" value="NAD(P)-bd_dom_sf"/>
</dbReference>
<dbReference type="InterPro" id="IPR057326">
    <property type="entry name" value="KR_dom"/>
</dbReference>
<dbReference type="Proteomes" id="UP001497600">
    <property type="component" value="Chromosome A"/>
</dbReference>
<dbReference type="PANTHER" id="PTHR43008:SF8">
    <property type="entry name" value="BENZIL REDUCTASE ((S)-BENZOIN FORMING) IRC24"/>
    <property type="match status" value="1"/>
</dbReference>
<evidence type="ECO:0000256" key="3">
    <source>
        <dbReference type="ARBA" id="ARBA00023002"/>
    </source>
</evidence>
<protein>
    <submittedName>
        <fullName evidence="6">Benzil reductase ((S)-benzoin forming) Irc24p</fullName>
    </submittedName>
</protein>
<dbReference type="InterPro" id="IPR020904">
    <property type="entry name" value="Sc_DH/Rdtase_CS"/>
</dbReference>
<dbReference type="PRINTS" id="PR00081">
    <property type="entry name" value="GDHRDH"/>
</dbReference>
<dbReference type="Pfam" id="PF00106">
    <property type="entry name" value="adh_short"/>
    <property type="match status" value="1"/>
</dbReference>